<evidence type="ECO:0000256" key="1">
    <source>
        <dbReference type="SAM" id="SignalP"/>
    </source>
</evidence>
<dbReference type="AlphaFoldDB" id="A0A517Z5E4"/>
<accession>A0A517Z5E4</accession>
<gene>
    <name evidence="2" type="ORF">Mal4_20260</name>
</gene>
<feature type="chain" id="PRO_5022239006" evidence="1">
    <location>
        <begin position="24"/>
        <end position="103"/>
    </location>
</feature>
<reference evidence="2 3" key="1">
    <citation type="submission" date="2019-02" db="EMBL/GenBank/DDBJ databases">
        <title>Deep-cultivation of Planctomycetes and their phenomic and genomic characterization uncovers novel biology.</title>
        <authorList>
            <person name="Wiegand S."/>
            <person name="Jogler M."/>
            <person name="Boedeker C."/>
            <person name="Pinto D."/>
            <person name="Vollmers J."/>
            <person name="Rivas-Marin E."/>
            <person name="Kohn T."/>
            <person name="Peeters S.H."/>
            <person name="Heuer A."/>
            <person name="Rast P."/>
            <person name="Oberbeckmann S."/>
            <person name="Bunk B."/>
            <person name="Jeske O."/>
            <person name="Meyerdierks A."/>
            <person name="Storesund J.E."/>
            <person name="Kallscheuer N."/>
            <person name="Luecker S."/>
            <person name="Lage O.M."/>
            <person name="Pohl T."/>
            <person name="Merkel B.J."/>
            <person name="Hornburger P."/>
            <person name="Mueller R.-W."/>
            <person name="Bruemmer F."/>
            <person name="Labrenz M."/>
            <person name="Spormann A.M."/>
            <person name="Op den Camp H."/>
            <person name="Overmann J."/>
            <person name="Amann R."/>
            <person name="Jetten M.S.M."/>
            <person name="Mascher T."/>
            <person name="Medema M.H."/>
            <person name="Devos D.P."/>
            <person name="Kaster A.-K."/>
            <person name="Ovreas L."/>
            <person name="Rohde M."/>
            <person name="Galperin M.Y."/>
            <person name="Jogler C."/>
        </authorList>
    </citation>
    <scope>NUCLEOTIDE SEQUENCE [LARGE SCALE GENOMIC DNA]</scope>
    <source>
        <strain evidence="2 3">Mal4</strain>
    </source>
</reference>
<name>A0A517Z5E4_9PLAN</name>
<protein>
    <submittedName>
        <fullName evidence="2">Uncharacterized protein</fullName>
    </submittedName>
</protein>
<keyword evidence="1" id="KW-0732">Signal</keyword>
<evidence type="ECO:0000313" key="2">
    <source>
        <dbReference type="EMBL" id="QDU37710.1"/>
    </source>
</evidence>
<proteinExistence type="predicted"/>
<sequence length="103" mass="10655" precursor="true">MNKSVVALVLGLLLSMASGYALAGWYQSCSLEAIGTCENKTSSNASCYYVTGGRNDTCESTSDTMLGVCVHGFWSCGGTNCGGECAGNRLHSCNVPVSGCDSY</sequence>
<dbReference type="EMBL" id="CP036275">
    <property type="protein sequence ID" value="QDU37710.1"/>
    <property type="molecule type" value="Genomic_DNA"/>
</dbReference>
<feature type="signal peptide" evidence="1">
    <location>
        <begin position="1"/>
        <end position="23"/>
    </location>
</feature>
<keyword evidence="3" id="KW-1185">Reference proteome</keyword>
<organism evidence="2 3">
    <name type="scientific">Maioricimonas rarisocia</name>
    <dbReference type="NCBI Taxonomy" id="2528026"/>
    <lineage>
        <taxon>Bacteria</taxon>
        <taxon>Pseudomonadati</taxon>
        <taxon>Planctomycetota</taxon>
        <taxon>Planctomycetia</taxon>
        <taxon>Planctomycetales</taxon>
        <taxon>Planctomycetaceae</taxon>
        <taxon>Maioricimonas</taxon>
    </lineage>
</organism>
<evidence type="ECO:0000313" key="3">
    <source>
        <dbReference type="Proteomes" id="UP000320496"/>
    </source>
</evidence>
<dbReference type="KEGG" id="mri:Mal4_20260"/>
<dbReference type="Proteomes" id="UP000320496">
    <property type="component" value="Chromosome"/>
</dbReference>